<name>A0A9P6DX48_9AGAM</name>
<proteinExistence type="predicted"/>
<keyword evidence="2" id="KW-1185">Reference proteome</keyword>
<protein>
    <submittedName>
        <fullName evidence="1">Uncharacterized protein</fullName>
    </submittedName>
</protein>
<evidence type="ECO:0000313" key="1">
    <source>
        <dbReference type="EMBL" id="KAF9514253.1"/>
    </source>
</evidence>
<dbReference type="AlphaFoldDB" id="A0A9P6DX48"/>
<reference evidence="1" key="1">
    <citation type="journal article" date="2020" name="Nat. Commun.">
        <title>Large-scale genome sequencing of mycorrhizal fungi provides insights into the early evolution of symbiotic traits.</title>
        <authorList>
            <person name="Miyauchi S."/>
            <person name="Kiss E."/>
            <person name="Kuo A."/>
            <person name="Drula E."/>
            <person name="Kohler A."/>
            <person name="Sanchez-Garcia M."/>
            <person name="Morin E."/>
            <person name="Andreopoulos B."/>
            <person name="Barry K.W."/>
            <person name="Bonito G."/>
            <person name="Buee M."/>
            <person name="Carver A."/>
            <person name="Chen C."/>
            <person name="Cichocki N."/>
            <person name="Clum A."/>
            <person name="Culley D."/>
            <person name="Crous P.W."/>
            <person name="Fauchery L."/>
            <person name="Girlanda M."/>
            <person name="Hayes R.D."/>
            <person name="Keri Z."/>
            <person name="LaButti K."/>
            <person name="Lipzen A."/>
            <person name="Lombard V."/>
            <person name="Magnuson J."/>
            <person name="Maillard F."/>
            <person name="Murat C."/>
            <person name="Nolan M."/>
            <person name="Ohm R.A."/>
            <person name="Pangilinan J."/>
            <person name="Pereira M.F."/>
            <person name="Perotto S."/>
            <person name="Peter M."/>
            <person name="Pfister S."/>
            <person name="Riley R."/>
            <person name="Sitrit Y."/>
            <person name="Stielow J.B."/>
            <person name="Szollosi G."/>
            <person name="Zifcakova L."/>
            <person name="Stursova M."/>
            <person name="Spatafora J.W."/>
            <person name="Tedersoo L."/>
            <person name="Vaario L.M."/>
            <person name="Yamada A."/>
            <person name="Yan M."/>
            <person name="Wang P."/>
            <person name="Xu J."/>
            <person name="Bruns T."/>
            <person name="Baldrian P."/>
            <person name="Vilgalys R."/>
            <person name="Dunand C."/>
            <person name="Henrissat B."/>
            <person name="Grigoriev I.V."/>
            <person name="Hibbett D."/>
            <person name="Nagy L.G."/>
            <person name="Martin F.M."/>
        </authorList>
    </citation>
    <scope>NUCLEOTIDE SEQUENCE</scope>
    <source>
        <strain evidence="1">UP504</strain>
    </source>
</reference>
<dbReference type="Proteomes" id="UP000886523">
    <property type="component" value="Unassembled WGS sequence"/>
</dbReference>
<dbReference type="EMBL" id="MU128963">
    <property type="protein sequence ID" value="KAF9514253.1"/>
    <property type="molecule type" value="Genomic_DNA"/>
</dbReference>
<accession>A0A9P6DX48</accession>
<evidence type="ECO:0000313" key="2">
    <source>
        <dbReference type="Proteomes" id="UP000886523"/>
    </source>
</evidence>
<comment type="caution">
    <text evidence="1">The sequence shown here is derived from an EMBL/GenBank/DDBJ whole genome shotgun (WGS) entry which is preliminary data.</text>
</comment>
<sequence length="185" mass="20726">MEAEAEAEAEVDIIDDVRSNQQGLLRTGKKMPASSSFIACQRNVHPCEFFGGFDAWYMLATHILKPREALFAPTIAKLYDESHEDYSAHHPNFEDIEKPNNARFPATNTRWLIPEEKFCANVDRPDNRRSGEIAEGRSDAGLQDQLAKTIYRIACLSPNKNNVALLSIKILSPAKAVEGLNVVFH</sequence>
<gene>
    <name evidence="1" type="ORF">BS47DRAFT_1485220</name>
</gene>
<organism evidence="1 2">
    <name type="scientific">Hydnum rufescens UP504</name>
    <dbReference type="NCBI Taxonomy" id="1448309"/>
    <lineage>
        <taxon>Eukaryota</taxon>
        <taxon>Fungi</taxon>
        <taxon>Dikarya</taxon>
        <taxon>Basidiomycota</taxon>
        <taxon>Agaricomycotina</taxon>
        <taxon>Agaricomycetes</taxon>
        <taxon>Cantharellales</taxon>
        <taxon>Hydnaceae</taxon>
        <taxon>Hydnum</taxon>
    </lineage>
</organism>